<dbReference type="InterPro" id="IPR043502">
    <property type="entry name" value="DNA/RNA_pol_sf"/>
</dbReference>
<keyword evidence="11" id="KW-1185">Reference proteome</keyword>
<evidence type="ECO:0000256" key="1">
    <source>
        <dbReference type="ARBA" id="ARBA00010879"/>
    </source>
</evidence>
<keyword evidence="7" id="KW-0378">Hydrolase</keyword>
<dbReference type="Gene3D" id="3.10.10.10">
    <property type="entry name" value="HIV Type 1 Reverse Transcriptase, subunit A, domain 1"/>
    <property type="match status" value="1"/>
</dbReference>
<feature type="non-terminal residue" evidence="10">
    <location>
        <position position="1"/>
    </location>
</feature>
<dbReference type="GO" id="GO:0003964">
    <property type="term" value="F:RNA-directed DNA polymerase activity"/>
    <property type="evidence" value="ECO:0007669"/>
    <property type="project" value="UniProtKB-KW"/>
</dbReference>
<reference evidence="10 11" key="1">
    <citation type="submission" date="2014-04" db="EMBL/GenBank/DDBJ databases">
        <title>Genome evolution of avian class.</title>
        <authorList>
            <person name="Zhang G."/>
            <person name="Li C."/>
        </authorList>
    </citation>
    <scope>NUCLEOTIDE SEQUENCE [LARGE SCALE GENOMIC DNA]</scope>
    <source>
        <strain evidence="10">BGI_N300</strain>
    </source>
</reference>
<evidence type="ECO:0000256" key="3">
    <source>
        <dbReference type="ARBA" id="ARBA00022679"/>
    </source>
</evidence>
<dbReference type="AlphaFoldDB" id="A0A091I0C9"/>
<evidence type="ECO:0000256" key="2">
    <source>
        <dbReference type="ARBA" id="ARBA00012180"/>
    </source>
</evidence>
<comment type="similarity">
    <text evidence="1">Belongs to the beta type-B retroviral polymerase family. HERV class-II K(HML-2) pol subfamily.</text>
</comment>
<proteinExistence type="inferred from homology"/>
<keyword evidence="4" id="KW-0548">Nucleotidyltransferase</keyword>
<evidence type="ECO:0000313" key="11">
    <source>
        <dbReference type="Proteomes" id="UP000054308"/>
    </source>
</evidence>
<dbReference type="Proteomes" id="UP000054308">
    <property type="component" value="Unassembled WGS sequence"/>
</dbReference>
<dbReference type="EC" id="3.1.26.4" evidence="2"/>
<evidence type="ECO:0000256" key="5">
    <source>
        <dbReference type="ARBA" id="ARBA00022722"/>
    </source>
</evidence>
<keyword evidence="5" id="KW-0540">Nuclease</keyword>
<dbReference type="PROSITE" id="PS50878">
    <property type="entry name" value="RT_POL"/>
    <property type="match status" value="1"/>
</dbReference>
<keyword evidence="3" id="KW-0808">Transferase</keyword>
<dbReference type="Gene3D" id="3.30.70.270">
    <property type="match status" value="2"/>
</dbReference>
<dbReference type="Pfam" id="PF00078">
    <property type="entry name" value="RVT_1"/>
    <property type="match status" value="1"/>
</dbReference>
<dbReference type="PANTHER" id="PTHR41694">
    <property type="entry name" value="ENDOGENOUS RETROVIRUS GROUP K MEMBER POL PROTEIN"/>
    <property type="match status" value="1"/>
</dbReference>
<dbReference type="PANTHER" id="PTHR41694:SF3">
    <property type="entry name" value="RNA-DIRECTED DNA POLYMERASE-RELATED"/>
    <property type="match status" value="1"/>
</dbReference>
<dbReference type="GO" id="GO:0035613">
    <property type="term" value="F:RNA stem-loop binding"/>
    <property type="evidence" value="ECO:0007669"/>
    <property type="project" value="TreeGrafter"/>
</dbReference>
<evidence type="ECO:0000256" key="7">
    <source>
        <dbReference type="ARBA" id="ARBA00022801"/>
    </source>
</evidence>
<evidence type="ECO:0000259" key="9">
    <source>
        <dbReference type="PROSITE" id="PS50878"/>
    </source>
</evidence>
<keyword evidence="8" id="KW-0695">RNA-directed DNA polymerase</keyword>
<dbReference type="EMBL" id="KL217999">
    <property type="protein sequence ID" value="KFP00858.1"/>
    <property type="molecule type" value="Genomic_DNA"/>
</dbReference>
<evidence type="ECO:0000313" key="10">
    <source>
        <dbReference type="EMBL" id="KFP00858.1"/>
    </source>
</evidence>
<feature type="non-terminal residue" evidence="10">
    <location>
        <position position="258"/>
    </location>
</feature>
<gene>
    <name evidence="10" type="ORF">N300_14978</name>
</gene>
<dbReference type="SUPFAM" id="SSF56672">
    <property type="entry name" value="DNA/RNA polymerases"/>
    <property type="match status" value="1"/>
</dbReference>
<sequence length="258" mass="29670">WPLKREHLEQAHKLVAEQLQLRHLKPSTSPWNTPIFVIKKKSGNYRLLHDLRAVNQQMEPMGALQPGLPNPAMLPQDWPILIVDLKDCFFTIPLHPQDTKRFAFTLPALNRGEPDKRFEWTTLPQGMRNSPTLCQLYVDAALQPIRRALPETIIYHYMDAILFAQQLPFSQRQVQSITAMLQAHGLQISREKIQLCAPWKYLGWTISAKQVRPQKLVIQTTPTNLHEAQKLLGDLQWLKPIVGIPNSLLESLRPLLKG</sequence>
<organism evidence="10 11">
    <name type="scientific">Calypte anna</name>
    <name type="common">Anna's hummingbird</name>
    <name type="synonym">Archilochus anna</name>
    <dbReference type="NCBI Taxonomy" id="9244"/>
    <lineage>
        <taxon>Eukaryota</taxon>
        <taxon>Metazoa</taxon>
        <taxon>Chordata</taxon>
        <taxon>Craniata</taxon>
        <taxon>Vertebrata</taxon>
        <taxon>Euteleostomi</taxon>
        <taxon>Archelosauria</taxon>
        <taxon>Archosauria</taxon>
        <taxon>Dinosauria</taxon>
        <taxon>Saurischia</taxon>
        <taxon>Theropoda</taxon>
        <taxon>Coelurosauria</taxon>
        <taxon>Aves</taxon>
        <taxon>Neognathae</taxon>
        <taxon>Neoaves</taxon>
        <taxon>Strisores</taxon>
        <taxon>Apodiformes</taxon>
        <taxon>Trochilidae</taxon>
        <taxon>Calypte</taxon>
    </lineage>
</organism>
<protein>
    <recommendedName>
        <fullName evidence="2">ribonuclease H</fullName>
        <ecNumber evidence="2">3.1.26.4</ecNumber>
    </recommendedName>
</protein>
<evidence type="ECO:0000256" key="6">
    <source>
        <dbReference type="ARBA" id="ARBA00022759"/>
    </source>
</evidence>
<evidence type="ECO:0000256" key="4">
    <source>
        <dbReference type="ARBA" id="ARBA00022695"/>
    </source>
</evidence>
<feature type="domain" description="Reverse transcriptase" evidence="9">
    <location>
        <begin position="19"/>
        <end position="206"/>
    </location>
</feature>
<evidence type="ECO:0000256" key="8">
    <source>
        <dbReference type="ARBA" id="ARBA00022918"/>
    </source>
</evidence>
<keyword evidence="6" id="KW-0255">Endonuclease</keyword>
<dbReference type="InterPro" id="IPR043128">
    <property type="entry name" value="Rev_trsase/Diguanyl_cyclase"/>
</dbReference>
<dbReference type="STRING" id="9244.A0A091I0C9"/>
<dbReference type="InterPro" id="IPR000477">
    <property type="entry name" value="RT_dom"/>
</dbReference>
<dbReference type="GO" id="GO:0004523">
    <property type="term" value="F:RNA-DNA hybrid ribonuclease activity"/>
    <property type="evidence" value="ECO:0007669"/>
    <property type="project" value="UniProtKB-EC"/>
</dbReference>
<name>A0A091I0C9_CALAN</name>
<accession>A0A091I0C9</accession>